<evidence type="ECO:0000313" key="5">
    <source>
        <dbReference type="EMBL" id="TDG70653.1"/>
    </source>
</evidence>
<dbReference type="AlphaFoldDB" id="A0A4R5NC25"/>
<dbReference type="Gene3D" id="3.20.20.80">
    <property type="entry name" value="Glycosidases"/>
    <property type="match status" value="1"/>
</dbReference>
<organism evidence="5 6">
    <name type="scientific">Companilactobacillus farciminis</name>
    <dbReference type="NCBI Taxonomy" id="1612"/>
    <lineage>
        <taxon>Bacteria</taxon>
        <taxon>Bacillati</taxon>
        <taxon>Bacillota</taxon>
        <taxon>Bacilli</taxon>
        <taxon>Lactobacillales</taxon>
        <taxon>Lactobacillaceae</taxon>
        <taxon>Companilactobacillus</taxon>
    </lineage>
</organism>
<sequence>MKFPKNFLWGGATAANQIEGAYLEDGKGLSTADMMTLGSRKQKRVISETIDEDKYYYPTHNAIDFYHHYEEDIRLFAEMGFNVYRMSIAWSRIFPNGDNAEPNQKGLAFYDKVIDLCLSYGIKPLITLSHFETPMGLKKYGFWTSKKTIDFFVKYATTVLEHFKGRVNYWLTFNEINVMSTMPWNAGGISLDADQKTKDIAAYNQLIASAKVVKIAHEIDDNNKIGAMYCGHFSYANSASPDDVQGNNNFQDKMIYYIDVQSRGYYPNYKLKELERLNINLPKQTGDDEILKAGTVDFISFSYYMTHVCGSKTKGIFKGLNGLETGYENPYLEKSDWGWEIDPKGLRIALNFLYDRYQKPVMVVENGLGAEDNLIKKQGHYTVEDDYRIDYLRKHLLEIEKAINIDGVPVMGYTAWGPIDLVAASTGQMTKRYGFIYVDMDNFGRGTGNRYKKKSFNWYKNVILSNGANLEEDEVRNVLSLKRQNELQGAYVK</sequence>
<dbReference type="PANTHER" id="PTHR10353">
    <property type="entry name" value="GLYCOSYL HYDROLASE"/>
    <property type="match status" value="1"/>
</dbReference>
<keyword evidence="6" id="KW-1185">Reference proteome</keyword>
<comment type="caution">
    <text evidence="5">The sequence shown here is derived from an EMBL/GenBank/DDBJ whole genome shotgun (WGS) entry which is preliminary data.</text>
</comment>
<dbReference type="InterPro" id="IPR033132">
    <property type="entry name" value="GH_1_N_CS"/>
</dbReference>
<dbReference type="Pfam" id="PF00232">
    <property type="entry name" value="Glyco_hydro_1"/>
    <property type="match status" value="1"/>
</dbReference>
<dbReference type="InterPro" id="IPR001360">
    <property type="entry name" value="Glyco_hydro_1"/>
</dbReference>
<protein>
    <recommendedName>
        <fullName evidence="7">6-phospho-beta-glucosidase</fullName>
    </recommendedName>
</protein>
<dbReference type="PROSITE" id="PS00653">
    <property type="entry name" value="GLYCOSYL_HYDROL_F1_2"/>
    <property type="match status" value="1"/>
</dbReference>
<evidence type="ECO:0000256" key="3">
    <source>
        <dbReference type="ARBA" id="ARBA00023295"/>
    </source>
</evidence>
<dbReference type="PRINTS" id="PR00131">
    <property type="entry name" value="GLHYDRLASE1"/>
</dbReference>
<proteinExistence type="inferred from homology"/>
<gene>
    <name evidence="5" type="ORF">C5L30_001444</name>
</gene>
<dbReference type="RefSeq" id="WP_010019600.1">
    <property type="nucleotide sequence ID" value="NZ_PUFN01000024.1"/>
</dbReference>
<dbReference type="EMBL" id="PUFN01000024">
    <property type="protein sequence ID" value="TDG70653.1"/>
    <property type="molecule type" value="Genomic_DNA"/>
</dbReference>
<dbReference type="Proteomes" id="UP000295257">
    <property type="component" value="Unassembled WGS sequence"/>
</dbReference>
<reference evidence="5 6" key="1">
    <citation type="journal article" date="2019" name="Appl. Microbiol. Biotechnol.">
        <title>Uncovering carbohydrate metabolism through a genotype-phenotype association study of 56 lactic acid bacteria genomes.</title>
        <authorList>
            <person name="Buron-Moles G."/>
            <person name="Chailyan A."/>
            <person name="Dolejs I."/>
            <person name="Forster J."/>
            <person name="Miks M.H."/>
        </authorList>
    </citation>
    <scope>NUCLEOTIDE SEQUENCE [LARGE SCALE GENOMIC DNA]</scope>
    <source>
        <strain evidence="5 6">ATCC 29644</strain>
    </source>
</reference>
<evidence type="ECO:0008006" key="7">
    <source>
        <dbReference type="Google" id="ProtNLM"/>
    </source>
</evidence>
<keyword evidence="3" id="KW-0326">Glycosidase</keyword>
<evidence type="ECO:0000313" key="6">
    <source>
        <dbReference type="Proteomes" id="UP000295257"/>
    </source>
</evidence>
<accession>A0A4R5NC25</accession>
<evidence type="ECO:0000256" key="1">
    <source>
        <dbReference type="ARBA" id="ARBA00010838"/>
    </source>
</evidence>
<dbReference type="GO" id="GO:0008422">
    <property type="term" value="F:beta-glucosidase activity"/>
    <property type="evidence" value="ECO:0007669"/>
    <property type="project" value="TreeGrafter"/>
</dbReference>
<name>A0A4R5NC25_9LACO</name>
<dbReference type="SUPFAM" id="SSF51445">
    <property type="entry name" value="(Trans)glycosidases"/>
    <property type="match status" value="1"/>
</dbReference>
<keyword evidence="2" id="KW-0378">Hydrolase</keyword>
<evidence type="ECO:0000256" key="2">
    <source>
        <dbReference type="ARBA" id="ARBA00022801"/>
    </source>
</evidence>
<dbReference type="FunFam" id="3.20.20.80:FF:000004">
    <property type="entry name" value="Beta-glucosidase 6-phospho-beta-glucosidase"/>
    <property type="match status" value="1"/>
</dbReference>
<dbReference type="PANTHER" id="PTHR10353:SF122">
    <property type="entry name" value="6-PHOSPHO-BETA-GLUCOSIDASE ASCB-RELATED"/>
    <property type="match status" value="1"/>
</dbReference>
<comment type="similarity">
    <text evidence="1 4">Belongs to the glycosyl hydrolase 1 family.</text>
</comment>
<dbReference type="GO" id="GO:0016052">
    <property type="term" value="P:carbohydrate catabolic process"/>
    <property type="evidence" value="ECO:0007669"/>
    <property type="project" value="TreeGrafter"/>
</dbReference>
<dbReference type="GO" id="GO:0005829">
    <property type="term" value="C:cytosol"/>
    <property type="evidence" value="ECO:0007669"/>
    <property type="project" value="TreeGrafter"/>
</dbReference>
<evidence type="ECO:0000256" key="4">
    <source>
        <dbReference type="RuleBase" id="RU003690"/>
    </source>
</evidence>
<dbReference type="InterPro" id="IPR017853">
    <property type="entry name" value="GH"/>
</dbReference>
<dbReference type="OrthoDB" id="9765195at2"/>